<evidence type="ECO:0000256" key="1">
    <source>
        <dbReference type="ARBA" id="ARBA00004651"/>
    </source>
</evidence>
<dbReference type="Pfam" id="PF00003">
    <property type="entry name" value="7tm_3"/>
    <property type="match status" value="1"/>
</dbReference>
<keyword evidence="11" id="KW-1185">Reference proteome</keyword>
<evidence type="ECO:0000313" key="12">
    <source>
        <dbReference type="RefSeq" id="XP_060546990.1"/>
    </source>
</evidence>
<name>A0ABM3ZF39_PANGU</name>
<feature type="transmembrane region" description="Helical" evidence="9">
    <location>
        <begin position="292"/>
        <end position="316"/>
    </location>
</feature>
<feature type="transmembrane region" description="Helical" evidence="9">
    <location>
        <begin position="411"/>
        <end position="434"/>
    </location>
</feature>
<dbReference type="InterPro" id="IPR000068">
    <property type="entry name" value="GPCR_3_Ca_sens_rcpt-rel"/>
</dbReference>
<feature type="transmembrane region" description="Helical" evidence="9">
    <location>
        <begin position="379"/>
        <end position="399"/>
    </location>
</feature>
<dbReference type="InterPro" id="IPR004073">
    <property type="entry name" value="GPCR_3_vmron_rcpt_2"/>
</dbReference>
<evidence type="ECO:0000256" key="5">
    <source>
        <dbReference type="ARBA" id="ARBA00023040"/>
    </source>
</evidence>
<dbReference type="PANTHER" id="PTHR24061:SF599">
    <property type="entry name" value="G-PROTEIN COUPLED RECEPTORS FAMILY 3 PROFILE DOMAIN-CONTAINING PROTEIN"/>
    <property type="match status" value="1"/>
</dbReference>
<feature type="transmembrane region" description="Helical" evidence="9">
    <location>
        <begin position="255"/>
        <end position="280"/>
    </location>
</feature>
<evidence type="ECO:0000313" key="11">
    <source>
        <dbReference type="Proteomes" id="UP001652622"/>
    </source>
</evidence>
<keyword evidence="4 9" id="KW-1133">Transmembrane helix</keyword>
<sequence>MEQLQKLWELHPWKLSKRDRISICQKWVMTPIYQHILALEFAIKEINRNPHLLPNHTFGFQIYNTYFMTSWTYRASLELFSKKSQFIPNYNCDAQHRPIAVLGGPTTEVQPLSWCNSKCHSGSTRSKIEGKPFCCYNCLRCPHGKISNQVDMDDCFQCPEDQYANVKQDLCLPKTATFLMYEETLGIIFATSVLFFCLVTSGILWIFIKHQDTPIVKANNRNLTYALLIALFFSFLCSLLFLGKPEKVTCLLRQTIFGIIFSVAISCVLAKTIIVILAFMATKPGSKMTRWVGRRLAVSIILCCTLLQGFICTIWLTTSPPFPDADMSSGAEEIFLECNEGSVYMFYCVLGYMGFLAIISFTVAFLARKLPDVFNEAKFITFSMLVFCSVWLSFVPTYLSTKGKYMVAVEIFSIIASSVGLLICIFFPKCYIIVLRPSLNSKQQLRRQTHKKT</sequence>
<dbReference type="InterPro" id="IPR017978">
    <property type="entry name" value="GPCR_3_C"/>
</dbReference>
<evidence type="ECO:0000256" key="7">
    <source>
        <dbReference type="ARBA" id="ARBA00023180"/>
    </source>
</evidence>
<dbReference type="Pfam" id="PF07562">
    <property type="entry name" value="NCD3G"/>
    <property type="match status" value="1"/>
</dbReference>
<dbReference type="PROSITE" id="PS50259">
    <property type="entry name" value="G_PROTEIN_RECEP_F3_4"/>
    <property type="match status" value="1"/>
</dbReference>
<evidence type="ECO:0000256" key="3">
    <source>
        <dbReference type="ARBA" id="ARBA00022692"/>
    </source>
</evidence>
<organism evidence="11 12">
    <name type="scientific">Pantherophis guttatus</name>
    <name type="common">Corn snake</name>
    <name type="synonym">Elaphe guttata</name>
    <dbReference type="NCBI Taxonomy" id="94885"/>
    <lineage>
        <taxon>Eukaryota</taxon>
        <taxon>Metazoa</taxon>
        <taxon>Chordata</taxon>
        <taxon>Craniata</taxon>
        <taxon>Vertebrata</taxon>
        <taxon>Euteleostomi</taxon>
        <taxon>Lepidosauria</taxon>
        <taxon>Squamata</taxon>
        <taxon>Bifurcata</taxon>
        <taxon>Unidentata</taxon>
        <taxon>Episquamata</taxon>
        <taxon>Toxicofera</taxon>
        <taxon>Serpentes</taxon>
        <taxon>Colubroidea</taxon>
        <taxon>Colubridae</taxon>
        <taxon>Colubrinae</taxon>
        <taxon>Pantherophis</taxon>
    </lineage>
</organism>
<reference evidence="12" key="1">
    <citation type="submission" date="2025-08" db="UniProtKB">
        <authorList>
            <consortium name="RefSeq"/>
        </authorList>
    </citation>
    <scope>IDENTIFICATION</scope>
    <source>
        <tissue evidence="12">Blood</tissue>
    </source>
</reference>
<dbReference type="Gene3D" id="3.40.50.2300">
    <property type="match status" value="1"/>
</dbReference>
<evidence type="ECO:0000256" key="6">
    <source>
        <dbReference type="ARBA" id="ARBA00023136"/>
    </source>
</evidence>
<keyword evidence="8" id="KW-0807">Transducer</keyword>
<evidence type="ECO:0000256" key="2">
    <source>
        <dbReference type="ARBA" id="ARBA00022475"/>
    </source>
</evidence>
<dbReference type="SUPFAM" id="SSF53822">
    <property type="entry name" value="Periplasmic binding protein-like I"/>
    <property type="match status" value="1"/>
</dbReference>
<dbReference type="InterPro" id="IPR028082">
    <property type="entry name" value="Peripla_BP_I"/>
</dbReference>
<evidence type="ECO:0000256" key="9">
    <source>
        <dbReference type="SAM" id="Phobius"/>
    </source>
</evidence>
<feature type="transmembrane region" description="Helical" evidence="9">
    <location>
        <begin position="223"/>
        <end position="243"/>
    </location>
</feature>
<dbReference type="PANTHER" id="PTHR24061">
    <property type="entry name" value="CALCIUM-SENSING RECEPTOR-RELATED"/>
    <property type="match status" value="1"/>
</dbReference>
<dbReference type="Proteomes" id="UP001652622">
    <property type="component" value="Unplaced"/>
</dbReference>
<dbReference type="PRINTS" id="PR01535">
    <property type="entry name" value="VOMERONASL2R"/>
</dbReference>
<feature type="transmembrane region" description="Helical" evidence="9">
    <location>
        <begin position="344"/>
        <end position="367"/>
    </location>
</feature>
<dbReference type="Gene3D" id="2.10.50.30">
    <property type="entry name" value="GPCR, family 3, nine cysteines domain"/>
    <property type="match status" value="1"/>
</dbReference>
<keyword evidence="2" id="KW-1003">Cell membrane</keyword>
<gene>
    <name evidence="12" type="primary">LOC117662198</name>
</gene>
<keyword evidence="3 9" id="KW-0812">Transmembrane</keyword>
<dbReference type="PROSITE" id="PS00981">
    <property type="entry name" value="G_PROTEIN_RECEP_F3_3"/>
    <property type="match status" value="1"/>
</dbReference>
<dbReference type="RefSeq" id="XP_060546990.1">
    <property type="nucleotide sequence ID" value="XM_060691007.1"/>
</dbReference>
<dbReference type="GeneID" id="117662198"/>
<keyword evidence="6 9" id="KW-0472">Membrane</keyword>
<keyword evidence="5" id="KW-0675">Receptor</keyword>
<protein>
    <submittedName>
        <fullName evidence="12">Vomeronasal type-2 receptor 26-like isoform X1</fullName>
    </submittedName>
</protein>
<keyword evidence="5" id="KW-0297">G-protein coupled receptor</keyword>
<dbReference type="InterPro" id="IPR038550">
    <property type="entry name" value="GPCR_3_9-Cys_sf"/>
</dbReference>
<feature type="transmembrane region" description="Helical" evidence="9">
    <location>
        <begin position="185"/>
        <end position="208"/>
    </location>
</feature>
<evidence type="ECO:0000256" key="4">
    <source>
        <dbReference type="ARBA" id="ARBA00022989"/>
    </source>
</evidence>
<evidence type="ECO:0000259" key="10">
    <source>
        <dbReference type="PROSITE" id="PS50259"/>
    </source>
</evidence>
<proteinExistence type="predicted"/>
<evidence type="ECO:0000256" key="8">
    <source>
        <dbReference type="ARBA" id="ARBA00023224"/>
    </source>
</evidence>
<accession>A0ABM3ZF39</accession>
<dbReference type="InterPro" id="IPR017979">
    <property type="entry name" value="GPCR_3_CS"/>
</dbReference>
<feature type="domain" description="G-protein coupled receptors family 3 profile" evidence="10">
    <location>
        <begin position="185"/>
        <end position="449"/>
    </location>
</feature>
<keyword evidence="7" id="KW-0325">Glycoprotein</keyword>
<dbReference type="InterPro" id="IPR011500">
    <property type="entry name" value="GPCR_3_9-Cys_dom"/>
</dbReference>
<dbReference type="CDD" id="cd15283">
    <property type="entry name" value="7tmC_V2R_pheromone"/>
    <property type="match status" value="1"/>
</dbReference>
<comment type="subcellular location">
    <subcellularLocation>
        <location evidence="1">Cell membrane</location>
        <topology evidence="1">Multi-pass membrane protein</topology>
    </subcellularLocation>
</comment>